<dbReference type="PANTHER" id="PTHR21047:SF2">
    <property type="entry name" value="THYMIDINE DIPHOSPHO-4-KETO-RHAMNOSE 3,5-EPIMERASE"/>
    <property type="match status" value="1"/>
</dbReference>
<dbReference type="EMBL" id="PNIN01000040">
    <property type="protein sequence ID" value="PMP71480.1"/>
    <property type="molecule type" value="Genomic_DNA"/>
</dbReference>
<evidence type="ECO:0000256" key="5">
    <source>
        <dbReference type="PIRSR" id="PIRSR600888-1"/>
    </source>
</evidence>
<evidence type="ECO:0000313" key="9">
    <source>
        <dbReference type="Proteomes" id="UP000242881"/>
    </source>
</evidence>
<dbReference type="Pfam" id="PF00908">
    <property type="entry name" value="dTDP_sugar_isom"/>
    <property type="match status" value="1"/>
</dbReference>
<dbReference type="NCBIfam" id="TIGR01221">
    <property type="entry name" value="rmlC"/>
    <property type="match status" value="1"/>
</dbReference>
<dbReference type="PANTHER" id="PTHR21047">
    <property type="entry name" value="DTDP-6-DEOXY-D-GLUCOSE-3,5 EPIMERASE"/>
    <property type="match status" value="1"/>
</dbReference>
<dbReference type="InterPro" id="IPR014710">
    <property type="entry name" value="RmlC-like_jellyroll"/>
</dbReference>
<evidence type="ECO:0000313" key="8">
    <source>
        <dbReference type="EMBL" id="PMP71480.1"/>
    </source>
</evidence>
<dbReference type="EC" id="5.1.3.13" evidence="3 7"/>
<dbReference type="CDD" id="cd00438">
    <property type="entry name" value="cupin_RmlC"/>
    <property type="match status" value="1"/>
</dbReference>
<evidence type="ECO:0000256" key="2">
    <source>
        <dbReference type="ARBA" id="ARBA00001997"/>
    </source>
</evidence>
<accession>A0A2J6WM83</accession>
<proteinExistence type="inferred from homology"/>
<comment type="function">
    <text evidence="2 7">Catalyzes the epimerization of the C3' and C5'positions of dTDP-6-deoxy-D-xylo-4-hexulose, forming dTDP-6-deoxy-L-lyxo-4-hexulose.</text>
</comment>
<dbReference type="Gene3D" id="2.60.120.10">
    <property type="entry name" value="Jelly Rolls"/>
    <property type="match status" value="1"/>
</dbReference>
<name>A0A2J6WM83_9BACT</name>
<dbReference type="GO" id="GO:0019305">
    <property type="term" value="P:dTDP-rhamnose biosynthetic process"/>
    <property type="evidence" value="ECO:0007669"/>
    <property type="project" value="UniProtKB-UniRule"/>
</dbReference>
<comment type="pathway">
    <text evidence="7">Carbohydrate biosynthesis; dTDP-L-rhamnose biosynthesis.</text>
</comment>
<evidence type="ECO:0000256" key="7">
    <source>
        <dbReference type="RuleBase" id="RU364069"/>
    </source>
</evidence>
<comment type="caution">
    <text evidence="8">The sequence shown here is derived from an EMBL/GenBank/DDBJ whole genome shotgun (WGS) entry which is preliminary data.</text>
</comment>
<dbReference type="InterPro" id="IPR000888">
    <property type="entry name" value="RmlC-like"/>
</dbReference>
<dbReference type="GO" id="GO:0000271">
    <property type="term" value="P:polysaccharide biosynthetic process"/>
    <property type="evidence" value="ECO:0007669"/>
    <property type="project" value="TreeGrafter"/>
</dbReference>
<dbReference type="Proteomes" id="UP000242881">
    <property type="component" value="Unassembled WGS sequence"/>
</dbReference>
<gene>
    <name evidence="8" type="primary">rfbC</name>
    <name evidence="8" type="ORF">C0187_03940</name>
</gene>
<evidence type="ECO:0000256" key="1">
    <source>
        <dbReference type="ARBA" id="ARBA00001298"/>
    </source>
</evidence>
<dbReference type="SUPFAM" id="SSF51182">
    <property type="entry name" value="RmlC-like cupins"/>
    <property type="match status" value="1"/>
</dbReference>
<keyword evidence="7" id="KW-0413">Isomerase</keyword>
<comment type="similarity">
    <text evidence="7">Belongs to the dTDP-4-dehydrorhamnose 3,5-epimerase family.</text>
</comment>
<dbReference type="UniPathway" id="UPA00124"/>
<feature type="active site" description="Proton donor" evidence="5">
    <location>
        <position position="133"/>
    </location>
</feature>
<dbReference type="AlphaFoldDB" id="A0A2J6WM83"/>
<feature type="site" description="Participates in a stacking interaction with the thymidine ring of dTDP-4-oxo-6-deoxyglucose" evidence="6">
    <location>
        <position position="139"/>
    </location>
</feature>
<organism evidence="8 9">
    <name type="scientific">Calditerrivibrio nitroreducens</name>
    <dbReference type="NCBI Taxonomy" id="477976"/>
    <lineage>
        <taxon>Bacteria</taxon>
        <taxon>Pseudomonadati</taxon>
        <taxon>Deferribacterota</taxon>
        <taxon>Deferribacteres</taxon>
        <taxon>Deferribacterales</taxon>
        <taxon>Calditerrivibrionaceae</taxon>
    </lineage>
</organism>
<evidence type="ECO:0000256" key="6">
    <source>
        <dbReference type="PIRSR" id="PIRSR600888-3"/>
    </source>
</evidence>
<dbReference type="GO" id="GO:0005829">
    <property type="term" value="C:cytosol"/>
    <property type="evidence" value="ECO:0007669"/>
    <property type="project" value="TreeGrafter"/>
</dbReference>
<evidence type="ECO:0000256" key="4">
    <source>
        <dbReference type="ARBA" id="ARBA00019595"/>
    </source>
</evidence>
<protein>
    <recommendedName>
        <fullName evidence="4 7">dTDP-4-dehydrorhamnose 3,5-epimerase</fullName>
        <ecNumber evidence="3 7">5.1.3.13</ecNumber>
    </recommendedName>
    <alternativeName>
        <fullName evidence="7">Thymidine diphospho-4-keto-rhamnose 3,5-epimerase</fullName>
    </alternativeName>
</protein>
<reference evidence="8 9" key="1">
    <citation type="submission" date="2018-01" db="EMBL/GenBank/DDBJ databases">
        <title>Metagenomic assembled genomes from two thermal pools in the Uzon Caldera, Kamchatka, Russia.</title>
        <authorList>
            <person name="Wilkins L."/>
            <person name="Ettinger C."/>
        </authorList>
    </citation>
    <scope>NUCLEOTIDE SEQUENCE [LARGE SCALE GENOMIC DNA]</scope>
    <source>
        <strain evidence="8">ZAV-05</strain>
    </source>
</reference>
<sequence length="185" mass="21119">MPFTVIDSPIDGLLVIKPQIFRDDRGFFMETYKESDFKSLGILDRFVQDNHSKSKKGTIRGLHFQKQPHAQGKLVRVTRGAAWDVAVDLRKGSSTFGKWYALELSGENNLMLWIPAGFAHGFLALKDDTELEYKCTAEYNAQSDGGIRWDDPMININWPDLGVEYIISQKDMQLPYLKEIQGDML</sequence>
<evidence type="ECO:0000256" key="3">
    <source>
        <dbReference type="ARBA" id="ARBA00012098"/>
    </source>
</evidence>
<comment type="subunit">
    <text evidence="7">Homodimer.</text>
</comment>
<dbReference type="GO" id="GO:0008830">
    <property type="term" value="F:dTDP-4-dehydrorhamnose 3,5-epimerase activity"/>
    <property type="evidence" value="ECO:0007669"/>
    <property type="project" value="UniProtKB-UniRule"/>
</dbReference>
<comment type="catalytic activity">
    <reaction evidence="1 7">
        <text>dTDP-4-dehydro-6-deoxy-alpha-D-glucose = dTDP-4-dehydro-beta-L-rhamnose</text>
        <dbReference type="Rhea" id="RHEA:16969"/>
        <dbReference type="ChEBI" id="CHEBI:57649"/>
        <dbReference type="ChEBI" id="CHEBI:62830"/>
        <dbReference type="EC" id="5.1.3.13"/>
    </reaction>
</comment>
<feature type="active site" description="Proton acceptor" evidence="5">
    <location>
        <position position="63"/>
    </location>
</feature>
<dbReference type="InterPro" id="IPR011051">
    <property type="entry name" value="RmlC_Cupin_sf"/>
</dbReference>